<keyword evidence="1" id="KW-1133">Transmembrane helix</keyword>
<name>A0A0A8Y1E7_ARUDO</name>
<reference evidence="2" key="1">
    <citation type="submission" date="2014-09" db="EMBL/GenBank/DDBJ databases">
        <authorList>
            <person name="Magalhaes I.L.F."/>
            <person name="Oliveira U."/>
            <person name="Santos F.R."/>
            <person name="Vidigal T.H.D.A."/>
            <person name="Brescovit A.D."/>
            <person name="Santos A.J."/>
        </authorList>
    </citation>
    <scope>NUCLEOTIDE SEQUENCE</scope>
    <source>
        <tissue evidence="2">Shoot tissue taken approximately 20 cm above the soil surface</tissue>
    </source>
</reference>
<feature type="transmembrane region" description="Helical" evidence="1">
    <location>
        <begin position="16"/>
        <end position="36"/>
    </location>
</feature>
<protein>
    <submittedName>
        <fullName evidence="2">Uncharacterized protein</fullName>
    </submittedName>
</protein>
<evidence type="ECO:0000313" key="2">
    <source>
        <dbReference type="EMBL" id="JAD18873.1"/>
    </source>
</evidence>
<sequence>MHNAAQKSSSSSKTGVIVGVVVCTAVLGLVGVVGFCTEAEKEKTITGATRTV</sequence>
<dbReference type="EMBL" id="GBRH01279022">
    <property type="protein sequence ID" value="JAD18873.1"/>
    <property type="molecule type" value="Transcribed_RNA"/>
</dbReference>
<reference evidence="2" key="2">
    <citation type="journal article" date="2015" name="Data Brief">
        <title>Shoot transcriptome of the giant reed, Arundo donax.</title>
        <authorList>
            <person name="Barrero R.A."/>
            <person name="Guerrero F.D."/>
            <person name="Moolhuijzen P."/>
            <person name="Goolsby J.A."/>
            <person name="Tidwell J."/>
            <person name="Bellgard S.E."/>
            <person name="Bellgard M.I."/>
        </authorList>
    </citation>
    <scope>NUCLEOTIDE SEQUENCE</scope>
    <source>
        <tissue evidence="2">Shoot tissue taken approximately 20 cm above the soil surface</tissue>
    </source>
</reference>
<keyword evidence="1" id="KW-0472">Membrane</keyword>
<accession>A0A0A8Y1E7</accession>
<evidence type="ECO:0000256" key="1">
    <source>
        <dbReference type="SAM" id="Phobius"/>
    </source>
</evidence>
<dbReference type="AlphaFoldDB" id="A0A0A8Y1E7"/>
<proteinExistence type="predicted"/>
<organism evidence="2">
    <name type="scientific">Arundo donax</name>
    <name type="common">Giant reed</name>
    <name type="synonym">Donax arundinaceus</name>
    <dbReference type="NCBI Taxonomy" id="35708"/>
    <lineage>
        <taxon>Eukaryota</taxon>
        <taxon>Viridiplantae</taxon>
        <taxon>Streptophyta</taxon>
        <taxon>Embryophyta</taxon>
        <taxon>Tracheophyta</taxon>
        <taxon>Spermatophyta</taxon>
        <taxon>Magnoliopsida</taxon>
        <taxon>Liliopsida</taxon>
        <taxon>Poales</taxon>
        <taxon>Poaceae</taxon>
        <taxon>PACMAD clade</taxon>
        <taxon>Arundinoideae</taxon>
        <taxon>Arundineae</taxon>
        <taxon>Arundo</taxon>
    </lineage>
</organism>
<keyword evidence="1" id="KW-0812">Transmembrane</keyword>